<comment type="caution">
    <text evidence="1">The sequence shown here is derived from an EMBL/GenBank/DDBJ whole genome shotgun (WGS) entry which is preliminary data.</text>
</comment>
<dbReference type="Pfam" id="PF08974">
    <property type="entry name" value="DUF1877"/>
    <property type="match status" value="1"/>
</dbReference>
<dbReference type="InterPro" id="IPR035944">
    <property type="entry name" value="YfbM-like_sf"/>
</dbReference>
<dbReference type="eggNOG" id="ENOG502ZHY2">
    <property type="taxonomic scope" value="Bacteria"/>
</dbReference>
<reference evidence="1 2" key="1">
    <citation type="submission" date="2007-03" db="EMBL/GenBank/DDBJ databases">
        <authorList>
            <person name="Stal L."/>
            <person name="Ferriera S."/>
            <person name="Johnson J."/>
            <person name="Kravitz S."/>
            <person name="Beeson K."/>
            <person name="Sutton G."/>
            <person name="Rogers Y.-H."/>
            <person name="Friedman R."/>
            <person name="Frazier M."/>
            <person name="Venter J.C."/>
        </authorList>
    </citation>
    <scope>NUCLEOTIDE SEQUENCE [LARGE SCALE GENOMIC DNA]</scope>
    <source>
        <strain evidence="1 2">CCY0110</strain>
    </source>
</reference>
<accession>A3ITF6</accession>
<evidence type="ECO:0000313" key="1">
    <source>
        <dbReference type="EMBL" id="EAZ90241.1"/>
    </source>
</evidence>
<dbReference type="RefSeq" id="WP_008276664.1">
    <property type="nucleotide sequence ID" value="NZ_AAXW01000028.1"/>
</dbReference>
<evidence type="ECO:0000313" key="2">
    <source>
        <dbReference type="Proteomes" id="UP000003781"/>
    </source>
</evidence>
<gene>
    <name evidence="1" type="ORF">CY0110_04498</name>
</gene>
<dbReference type="Proteomes" id="UP000003781">
    <property type="component" value="Unassembled WGS sequence"/>
</dbReference>
<protein>
    <submittedName>
        <fullName evidence="1">Uncharacterized protein</fullName>
    </submittedName>
</protein>
<name>A3ITF6_9CHRO</name>
<dbReference type="SUPFAM" id="SSF111069">
    <property type="entry name" value="Hypothetical protein yfbM"/>
    <property type="match status" value="1"/>
</dbReference>
<dbReference type="EMBL" id="AAXW01000028">
    <property type="protein sequence ID" value="EAZ90241.1"/>
    <property type="molecule type" value="Genomic_DNA"/>
</dbReference>
<dbReference type="AlphaFoldDB" id="A3ITF6"/>
<dbReference type="OrthoDB" id="489746at2"/>
<organism evidence="1 2">
    <name type="scientific">Crocosphaera chwakensis CCY0110</name>
    <dbReference type="NCBI Taxonomy" id="391612"/>
    <lineage>
        <taxon>Bacteria</taxon>
        <taxon>Bacillati</taxon>
        <taxon>Cyanobacteriota</taxon>
        <taxon>Cyanophyceae</taxon>
        <taxon>Oscillatoriophycideae</taxon>
        <taxon>Chroococcales</taxon>
        <taxon>Aphanothecaceae</taxon>
        <taxon>Crocosphaera</taxon>
        <taxon>Crocosphaera chwakensis</taxon>
    </lineage>
</organism>
<dbReference type="Gene3D" id="3.40.1760.10">
    <property type="entry name" value="YfbM-like super family"/>
    <property type="match status" value="1"/>
</dbReference>
<sequence length="216" mass="25514">MGIDLELKQISWPLMKKIKDIPQAIEIYLYAEFSESSAKKRQTLNDDQLNSDYLTYLDEDERQEIWKSIIRDLTNHLEEYKKIKKDLKEIITEGKKTKKLEMERIWKETHFILTGEKFFSNNQIIKFPGINAILGGTITKGESTYDYVRYYNPQEVKQITEALSTVSDERIKEIIQESGLFLKSDIITFLLNQYHLLSEYYQDTSLKDNAMLVYLT</sequence>
<keyword evidence="2" id="KW-1185">Reference proteome</keyword>
<dbReference type="InterPro" id="IPR015068">
    <property type="entry name" value="DUF1877"/>
</dbReference>
<proteinExistence type="predicted"/>